<gene>
    <name evidence="1" type="ORF">HA50_27255</name>
</gene>
<dbReference type="InterPro" id="IPR038131">
    <property type="entry name" value="PsiB-like_sf"/>
</dbReference>
<dbReference type="STRING" id="55209.HA50_27255"/>
<organism evidence="1 2">
    <name type="scientific">Pantoea cypripedii</name>
    <name type="common">Pectobacterium cypripedii</name>
    <name type="synonym">Erwinia cypripedii</name>
    <dbReference type="NCBI Taxonomy" id="55209"/>
    <lineage>
        <taxon>Bacteria</taxon>
        <taxon>Pseudomonadati</taxon>
        <taxon>Pseudomonadota</taxon>
        <taxon>Gammaproteobacteria</taxon>
        <taxon>Enterobacterales</taxon>
        <taxon>Erwiniaceae</taxon>
        <taxon>Pantoea</taxon>
    </lineage>
</organism>
<dbReference type="AlphaFoldDB" id="A0A1X1EN27"/>
<accession>A0A1X1EN27</accession>
<reference evidence="1 2" key="1">
    <citation type="journal article" date="2017" name="Antonie Van Leeuwenhoek">
        <title>Phylogenomic resolution of the bacterial genus Pantoea and its relationship with Erwinia and Tatumella.</title>
        <authorList>
            <person name="Palmer M."/>
            <person name="Steenkamp E.T."/>
            <person name="Coetzee M.P."/>
            <person name="Chan W.Y."/>
            <person name="van Zyl E."/>
            <person name="De Maayer P."/>
            <person name="Coutinho T.A."/>
            <person name="Blom J."/>
            <person name="Smits T.H."/>
            <person name="Duffy B."/>
            <person name="Venter S.N."/>
        </authorList>
    </citation>
    <scope>NUCLEOTIDE SEQUENCE [LARGE SCALE GENOMIC DNA]</scope>
    <source>
        <strain evidence="1 2">LMG 2657</strain>
    </source>
</reference>
<proteinExistence type="predicted"/>
<keyword evidence="2" id="KW-1185">Reference proteome</keyword>
<evidence type="ECO:0000313" key="1">
    <source>
        <dbReference type="EMBL" id="ORM90232.1"/>
    </source>
</evidence>
<evidence type="ECO:0008006" key="3">
    <source>
        <dbReference type="Google" id="ProtNLM"/>
    </source>
</evidence>
<dbReference type="NCBIfam" id="NF010255">
    <property type="entry name" value="PRK13701.1"/>
    <property type="match status" value="1"/>
</dbReference>
<protein>
    <recommendedName>
        <fullName evidence="3">Conjugation system SOS inhibitor PsiB</fullName>
    </recommendedName>
</protein>
<dbReference type="EMBL" id="MLJI01000002">
    <property type="protein sequence ID" value="ORM90232.1"/>
    <property type="molecule type" value="Genomic_DNA"/>
</dbReference>
<dbReference type="InterPro" id="IPR009385">
    <property type="entry name" value="Plasmid_inh_PsiB"/>
</dbReference>
<dbReference type="Gene3D" id="3.40.50.11880">
    <property type="entry name" value="Plasmid SOS inhibition protein"/>
    <property type="match status" value="1"/>
</dbReference>
<comment type="caution">
    <text evidence="1">The sequence shown here is derived from an EMBL/GenBank/DDBJ whole genome shotgun (WGS) entry which is preliminary data.</text>
</comment>
<name>A0A1X1EN27_PANCY</name>
<sequence length="183" mass="20504">MLTDNACRPALRGGSKEMIVHKIITADAIRSMTPFDFEDYHAGGLDMRWKLTCSVMQDLRTPYGWNISSEYSDELGGIFPVQVRFTPPHGRFDIALNSPGNLNPVWLLSLINGGQLPFIHPVAVYDPVMINHITGRAARLDEEFGSLSDIVRTLMGESIAGNVPLMYLPGLRMRSCFPFRVHR</sequence>
<dbReference type="Pfam" id="PF06290">
    <property type="entry name" value="PsiB"/>
    <property type="match status" value="1"/>
</dbReference>
<evidence type="ECO:0000313" key="2">
    <source>
        <dbReference type="Proteomes" id="UP000193749"/>
    </source>
</evidence>
<dbReference type="Proteomes" id="UP000193749">
    <property type="component" value="Unassembled WGS sequence"/>
</dbReference>